<evidence type="ECO:0000313" key="2">
    <source>
        <dbReference type="Proteomes" id="UP000070444"/>
    </source>
</evidence>
<dbReference type="AlphaFoldDB" id="A0A137PGI8"/>
<evidence type="ECO:0000313" key="1">
    <source>
        <dbReference type="EMBL" id="KXN74090.1"/>
    </source>
</evidence>
<evidence type="ECO:0008006" key="3">
    <source>
        <dbReference type="Google" id="ProtNLM"/>
    </source>
</evidence>
<dbReference type="Gene3D" id="3.80.10.10">
    <property type="entry name" value="Ribonuclease Inhibitor"/>
    <property type="match status" value="1"/>
</dbReference>
<organism evidence="1 2">
    <name type="scientific">Conidiobolus coronatus (strain ATCC 28846 / CBS 209.66 / NRRL 28638)</name>
    <name type="common">Delacroixia coronata</name>
    <dbReference type="NCBI Taxonomy" id="796925"/>
    <lineage>
        <taxon>Eukaryota</taxon>
        <taxon>Fungi</taxon>
        <taxon>Fungi incertae sedis</taxon>
        <taxon>Zoopagomycota</taxon>
        <taxon>Entomophthoromycotina</taxon>
        <taxon>Entomophthoromycetes</taxon>
        <taxon>Entomophthorales</taxon>
        <taxon>Ancylistaceae</taxon>
        <taxon>Conidiobolus</taxon>
    </lineage>
</organism>
<gene>
    <name evidence="1" type="ORF">CONCODRAFT_2984</name>
</gene>
<sequence>MALPYETLNQIAVNCTNLKIFTLECIRVIQWTNSPEDPQLTLIPQSVTNLNLINCMKMISPLNEDPYNWENHILARFSSFEAFNPINLTLPSLTKVQLILNLTCSKSKFNEFILRHPKLEGLFVWFNYINQETIKILSQLSLKSLKVSMASGENLEFESIVPRSFSTIKSLEFTELIPESNQDICKFLTCFKNLRKLTIDCTIQFNDHINLILSNSPKLQELTLLNGRSDPTRSYCIPKSMKNFNLMDLPINNLILIKFKYIHPSYIKAELFENCTLARIL</sequence>
<name>A0A137PGI8_CONC2</name>
<dbReference type="EMBL" id="KQ964428">
    <property type="protein sequence ID" value="KXN74090.1"/>
    <property type="molecule type" value="Genomic_DNA"/>
</dbReference>
<protein>
    <recommendedName>
        <fullName evidence="3">F-box domain-containing protein</fullName>
    </recommendedName>
</protein>
<proteinExistence type="predicted"/>
<reference evidence="1 2" key="1">
    <citation type="journal article" date="2015" name="Genome Biol. Evol.">
        <title>Phylogenomic analyses indicate that early fungi evolved digesting cell walls of algal ancestors of land plants.</title>
        <authorList>
            <person name="Chang Y."/>
            <person name="Wang S."/>
            <person name="Sekimoto S."/>
            <person name="Aerts A.L."/>
            <person name="Choi C."/>
            <person name="Clum A."/>
            <person name="LaButti K.M."/>
            <person name="Lindquist E.A."/>
            <person name="Yee Ngan C."/>
            <person name="Ohm R.A."/>
            <person name="Salamov A.A."/>
            <person name="Grigoriev I.V."/>
            <person name="Spatafora J.W."/>
            <person name="Berbee M.L."/>
        </authorList>
    </citation>
    <scope>NUCLEOTIDE SEQUENCE [LARGE SCALE GENOMIC DNA]</scope>
    <source>
        <strain evidence="1 2">NRRL 28638</strain>
    </source>
</reference>
<keyword evidence="2" id="KW-1185">Reference proteome</keyword>
<accession>A0A137PGI8</accession>
<dbReference type="Proteomes" id="UP000070444">
    <property type="component" value="Unassembled WGS sequence"/>
</dbReference>
<dbReference type="InterPro" id="IPR032675">
    <property type="entry name" value="LRR_dom_sf"/>
</dbReference>